<evidence type="ECO:0000313" key="3">
    <source>
        <dbReference type="Proteomes" id="UP001295423"/>
    </source>
</evidence>
<feature type="region of interest" description="Disordered" evidence="1">
    <location>
        <begin position="61"/>
        <end position="159"/>
    </location>
</feature>
<feature type="region of interest" description="Disordered" evidence="1">
    <location>
        <begin position="1"/>
        <end position="30"/>
    </location>
</feature>
<reference evidence="2" key="1">
    <citation type="submission" date="2023-08" db="EMBL/GenBank/DDBJ databases">
        <authorList>
            <person name="Audoor S."/>
            <person name="Bilcke G."/>
        </authorList>
    </citation>
    <scope>NUCLEOTIDE SEQUENCE</scope>
</reference>
<gene>
    <name evidence="2" type="ORF">CYCCA115_LOCUS5394</name>
</gene>
<evidence type="ECO:0000313" key="2">
    <source>
        <dbReference type="EMBL" id="CAJ1936847.1"/>
    </source>
</evidence>
<feature type="compositionally biased region" description="Polar residues" evidence="1">
    <location>
        <begin position="68"/>
        <end position="78"/>
    </location>
</feature>
<sequence>MADGAKSVDEEDGRFGEDIVRNGSLWDDGGDRGSLAARSRPSAFFAFAFVYIPPLLSKSSVEVRRGKTSNLPSRSSVEVNKILRRGPPSRLTQILRRGPPSRLTKILRRGPPSRLQNPPSRSSVEVTNPPSRSSVEVTNPPSRSSIEVTKSSVKVLRCG</sequence>
<comment type="caution">
    <text evidence="2">The sequence shown here is derived from an EMBL/GenBank/DDBJ whole genome shotgun (WGS) entry which is preliminary data.</text>
</comment>
<name>A0AAD2FGM6_9STRA</name>
<organism evidence="2 3">
    <name type="scientific">Cylindrotheca closterium</name>
    <dbReference type="NCBI Taxonomy" id="2856"/>
    <lineage>
        <taxon>Eukaryota</taxon>
        <taxon>Sar</taxon>
        <taxon>Stramenopiles</taxon>
        <taxon>Ochrophyta</taxon>
        <taxon>Bacillariophyta</taxon>
        <taxon>Bacillariophyceae</taxon>
        <taxon>Bacillariophycidae</taxon>
        <taxon>Bacillariales</taxon>
        <taxon>Bacillariaceae</taxon>
        <taxon>Cylindrotheca</taxon>
    </lineage>
</organism>
<dbReference type="Proteomes" id="UP001295423">
    <property type="component" value="Unassembled WGS sequence"/>
</dbReference>
<evidence type="ECO:0000256" key="1">
    <source>
        <dbReference type="SAM" id="MobiDB-lite"/>
    </source>
</evidence>
<proteinExistence type="predicted"/>
<dbReference type="EMBL" id="CAKOGP040000568">
    <property type="protein sequence ID" value="CAJ1936847.1"/>
    <property type="molecule type" value="Genomic_DNA"/>
</dbReference>
<feature type="compositionally biased region" description="Polar residues" evidence="1">
    <location>
        <begin position="114"/>
        <end position="152"/>
    </location>
</feature>
<protein>
    <submittedName>
        <fullName evidence="2">Uncharacterized protein</fullName>
    </submittedName>
</protein>
<accession>A0AAD2FGM6</accession>
<keyword evidence="3" id="KW-1185">Reference proteome</keyword>
<dbReference type="AlphaFoldDB" id="A0AAD2FGM6"/>